<keyword evidence="3" id="KW-1185">Reference proteome</keyword>
<evidence type="ECO:0000313" key="2">
    <source>
        <dbReference type="EMBL" id="GBP42409.1"/>
    </source>
</evidence>
<proteinExistence type="predicted"/>
<accession>A0A4C1VW31</accession>
<evidence type="ECO:0000313" key="3">
    <source>
        <dbReference type="Proteomes" id="UP000299102"/>
    </source>
</evidence>
<comment type="caution">
    <text evidence="2">The sequence shown here is derived from an EMBL/GenBank/DDBJ whole genome shotgun (WGS) entry which is preliminary data.</text>
</comment>
<feature type="region of interest" description="Disordered" evidence="1">
    <location>
        <begin position="30"/>
        <end position="49"/>
    </location>
</feature>
<reference evidence="2 3" key="1">
    <citation type="journal article" date="2019" name="Commun. Biol.">
        <title>The bagworm genome reveals a unique fibroin gene that provides high tensile strength.</title>
        <authorList>
            <person name="Kono N."/>
            <person name="Nakamura H."/>
            <person name="Ohtoshi R."/>
            <person name="Tomita M."/>
            <person name="Numata K."/>
            <person name="Arakawa K."/>
        </authorList>
    </citation>
    <scope>NUCLEOTIDE SEQUENCE [LARGE SCALE GENOMIC DNA]</scope>
</reference>
<evidence type="ECO:0000256" key="1">
    <source>
        <dbReference type="SAM" id="MobiDB-lite"/>
    </source>
</evidence>
<dbReference type="Proteomes" id="UP000299102">
    <property type="component" value="Unassembled WGS sequence"/>
</dbReference>
<name>A0A4C1VW31_EUMVA</name>
<dbReference type="AlphaFoldDB" id="A0A4C1VW31"/>
<gene>
    <name evidence="2" type="ORF">EVAR_30042_1</name>
</gene>
<dbReference type="EMBL" id="BGZK01000417">
    <property type="protein sequence ID" value="GBP42409.1"/>
    <property type="molecule type" value="Genomic_DNA"/>
</dbReference>
<organism evidence="2 3">
    <name type="scientific">Eumeta variegata</name>
    <name type="common">Bagworm moth</name>
    <name type="synonym">Eumeta japonica</name>
    <dbReference type="NCBI Taxonomy" id="151549"/>
    <lineage>
        <taxon>Eukaryota</taxon>
        <taxon>Metazoa</taxon>
        <taxon>Ecdysozoa</taxon>
        <taxon>Arthropoda</taxon>
        <taxon>Hexapoda</taxon>
        <taxon>Insecta</taxon>
        <taxon>Pterygota</taxon>
        <taxon>Neoptera</taxon>
        <taxon>Endopterygota</taxon>
        <taxon>Lepidoptera</taxon>
        <taxon>Glossata</taxon>
        <taxon>Ditrysia</taxon>
        <taxon>Tineoidea</taxon>
        <taxon>Psychidae</taxon>
        <taxon>Oiketicinae</taxon>
        <taxon>Eumeta</taxon>
    </lineage>
</organism>
<sequence length="153" mass="17238">MPRKRHIAFYVDRWTRLSVKSYRPIATADVTHSANQRRPARPGRIAPRGASLKPYSTFLKPVSIIKGYRLESSTVPNLAESGARIAYRRAEARAHISDDPAYRSIKAVGAGRAGWRANKPNGIAQPSNYMNRVDLHNADCVYTRFKARDLTMK</sequence>
<protein>
    <submittedName>
        <fullName evidence="2">Uncharacterized protein</fullName>
    </submittedName>
</protein>